<reference evidence="2" key="1">
    <citation type="submission" date="2016-11" db="UniProtKB">
        <authorList>
            <consortium name="WormBaseParasite"/>
        </authorList>
    </citation>
    <scope>IDENTIFICATION</scope>
    <source>
        <strain evidence="2">KR3021</strain>
    </source>
</reference>
<dbReference type="WBParaSite" id="RSKR_0000540500.1">
    <property type="protein sequence ID" value="RSKR_0000540500.1"/>
    <property type="gene ID" value="RSKR_0000540500"/>
</dbReference>
<dbReference type="Proteomes" id="UP000095286">
    <property type="component" value="Unplaced"/>
</dbReference>
<accession>A0AC35TYF7</accession>
<proteinExistence type="predicted"/>
<protein>
    <submittedName>
        <fullName evidence="2">DDE_Tnp_1_7 domain-containing protein</fullName>
    </submittedName>
</protein>
<sequence>MSLESGPDKNRRGNYLETSSNQEEDMDIDSDQNVFSDEEERKLDKKSRWIKRLNCFVFPDQIIAGKVSITSYGSWDDINDFDSTQIAWSLKKFSRPPKAAICSQLKMENCSKVKYEMIQQKANLDQFHAACKPGSLFPDGVIGDVSKAPKTDCVQVARLETPQTTVVPPYLQRVRGNQKHYYNAYYEANHYNLQIQQAQVIANPDPSGHDFIYLSE</sequence>
<organism evidence="1 2">
    <name type="scientific">Rhabditophanes sp. KR3021</name>
    <dbReference type="NCBI Taxonomy" id="114890"/>
    <lineage>
        <taxon>Eukaryota</taxon>
        <taxon>Metazoa</taxon>
        <taxon>Ecdysozoa</taxon>
        <taxon>Nematoda</taxon>
        <taxon>Chromadorea</taxon>
        <taxon>Rhabditida</taxon>
        <taxon>Tylenchina</taxon>
        <taxon>Panagrolaimomorpha</taxon>
        <taxon>Strongyloidoidea</taxon>
        <taxon>Alloionematidae</taxon>
        <taxon>Rhabditophanes</taxon>
    </lineage>
</organism>
<evidence type="ECO:0000313" key="1">
    <source>
        <dbReference type="Proteomes" id="UP000095286"/>
    </source>
</evidence>
<name>A0AC35TYF7_9BILA</name>
<evidence type="ECO:0000313" key="2">
    <source>
        <dbReference type="WBParaSite" id="RSKR_0000540500.1"/>
    </source>
</evidence>